<protein>
    <recommendedName>
        <fullName evidence="3">RING-type domain-containing protein</fullName>
    </recommendedName>
</protein>
<name>A0AB34JGG1_PRYPA</name>
<dbReference type="EMBL" id="JBGBPQ010000009">
    <property type="protein sequence ID" value="KAL1519811.1"/>
    <property type="molecule type" value="Genomic_DNA"/>
</dbReference>
<comment type="caution">
    <text evidence="4">The sequence shown here is derived from an EMBL/GenBank/DDBJ whole genome shotgun (WGS) entry which is preliminary data.</text>
</comment>
<dbReference type="Proteomes" id="UP001515480">
    <property type="component" value="Unassembled WGS sequence"/>
</dbReference>
<dbReference type="GO" id="GO:0006301">
    <property type="term" value="P:DNA damage tolerance"/>
    <property type="evidence" value="ECO:0007669"/>
    <property type="project" value="InterPro"/>
</dbReference>
<feature type="domain" description="RING-type" evidence="3">
    <location>
        <begin position="9"/>
        <end position="48"/>
    </location>
</feature>
<sequence>MALDAALACPICLDELRSPVLLPCCGNTFCTNCLREAFQRSSTCPLCRSSTTWAAATPNRAISSLLPRGREPTRPGGSPRPSRPPSAPPRGGHAPWSPLLPMHTAPPPQLGAHGSYQQRLAAAEPRLRCAFYIVLVFTLMLFLRVEEEHYQSRALHHQERLIERLDAPHPHPDPEPSIRRPTRDVGGAIFMVVILVGMVNCLSRRRVCEVAEHFASKSSPKKVA</sequence>
<dbReference type="InterPro" id="IPR001841">
    <property type="entry name" value="Znf_RING"/>
</dbReference>
<proteinExistence type="predicted"/>
<keyword evidence="1" id="KW-0862">Zinc</keyword>
<dbReference type="AlphaFoldDB" id="A0AB34JGG1"/>
<feature type="region of interest" description="Disordered" evidence="2">
    <location>
        <begin position="64"/>
        <end position="111"/>
    </location>
</feature>
<dbReference type="PROSITE" id="PS50089">
    <property type="entry name" value="ZF_RING_2"/>
    <property type="match status" value="1"/>
</dbReference>
<evidence type="ECO:0000313" key="5">
    <source>
        <dbReference type="Proteomes" id="UP001515480"/>
    </source>
</evidence>
<dbReference type="GO" id="GO:0061630">
    <property type="term" value="F:ubiquitin protein ligase activity"/>
    <property type="evidence" value="ECO:0007669"/>
    <property type="project" value="InterPro"/>
</dbReference>
<dbReference type="InterPro" id="IPR039577">
    <property type="entry name" value="Rad18"/>
</dbReference>
<dbReference type="SUPFAM" id="SSF57850">
    <property type="entry name" value="RING/U-box"/>
    <property type="match status" value="1"/>
</dbReference>
<dbReference type="GO" id="GO:0097505">
    <property type="term" value="C:Rad6-Rad18 complex"/>
    <property type="evidence" value="ECO:0007669"/>
    <property type="project" value="TreeGrafter"/>
</dbReference>
<keyword evidence="1" id="KW-0479">Metal-binding</keyword>
<dbReference type="PANTHER" id="PTHR14134:SF2">
    <property type="entry name" value="E3 UBIQUITIN-PROTEIN LIGASE RAD18"/>
    <property type="match status" value="1"/>
</dbReference>
<gene>
    <name evidence="4" type="ORF">AB1Y20_023318</name>
</gene>
<dbReference type="Pfam" id="PF13639">
    <property type="entry name" value="zf-RING_2"/>
    <property type="match status" value="1"/>
</dbReference>
<dbReference type="GO" id="GO:0008270">
    <property type="term" value="F:zinc ion binding"/>
    <property type="evidence" value="ECO:0007669"/>
    <property type="project" value="UniProtKB-KW"/>
</dbReference>
<dbReference type="Gene3D" id="3.30.40.10">
    <property type="entry name" value="Zinc/RING finger domain, C3HC4 (zinc finger)"/>
    <property type="match status" value="1"/>
</dbReference>
<reference evidence="4 5" key="1">
    <citation type="journal article" date="2024" name="Science">
        <title>Giant polyketide synthase enzymes in the biosynthesis of giant marine polyether toxins.</title>
        <authorList>
            <person name="Fallon T.R."/>
            <person name="Shende V.V."/>
            <person name="Wierzbicki I.H."/>
            <person name="Pendleton A.L."/>
            <person name="Watervoot N.F."/>
            <person name="Auber R.P."/>
            <person name="Gonzalez D.J."/>
            <person name="Wisecaver J.H."/>
            <person name="Moore B.S."/>
        </authorList>
    </citation>
    <scope>NUCLEOTIDE SEQUENCE [LARGE SCALE GENOMIC DNA]</scope>
    <source>
        <strain evidence="4 5">12B1</strain>
    </source>
</reference>
<evidence type="ECO:0000313" key="4">
    <source>
        <dbReference type="EMBL" id="KAL1519811.1"/>
    </source>
</evidence>
<dbReference type="InterPro" id="IPR013083">
    <property type="entry name" value="Znf_RING/FYVE/PHD"/>
</dbReference>
<accession>A0AB34JGG1</accession>
<dbReference type="GO" id="GO:0006513">
    <property type="term" value="P:protein monoubiquitination"/>
    <property type="evidence" value="ECO:0007669"/>
    <property type="project" value="InterPro"/>
</dbReference>
<dbReference type="PANTHER" id="PTHR14134">
    <property type="entry name" value="E3 UBIQUITIN-PROTEIN LIGASE RAD18"/>
    <property type="match status" value="1"/>
</dbReference>
<dbReference type="CDD" id="cd16620">
    <property type="entry name" value="vRING-HC-C4C4_RBBP6"/>
    <property type="match status" value="1"/>
</dbReference>
<dbReference type="SMART" id="SM00184">
    <property type="entry name" value="RING"/>
    <property type="match status" value="1"/>
</dbReference>
<keyword evidence="5" id="KW-1185">Reference proteome</keyword>
<evidence type="ECO:0000256" key="2">
    <source>
        <dbReference type="SAM" id="MobiDB-lite"/>
    </source>
</evidence>
<dbReference type="GO" id="GO:0003697">
    <property type="term" value="F:single-stranded DNA binding"/>
    <property type="evidence" value="ECO:0007669"/>
    <property type="project" value="InterPro"/>
</dbReference>
<evidence type="ECO:0000256" key="1">
    <source>
        <dbReference type="PROSITE-ProRule" id="PRU00175"/>
    </source>
</evidence>
<keyword evidence="1" id="KW-0863">Zinc-finger</keyword>
<dbReference type="GO" id="GO:0005634">
    <property type="term" value="C:nucleus"/>
    <property type="evidence" value="ECO:0007669"/>
    <property type="project" value="TreeGrafter"/>
</dbReference>
<evidence type="ECO:0000259" key="3">
    <source>
        <dbReference type="PROSITE" id="PS50089"/>
    </source>
</evidence>
<organism evidence="4 5">
    <name type="scientific">Prymnesium parvum</name>
    <name type="common">Toxic golden alga</name>
    <dbReference type="NCBI Taxonomy" id="97485"/>
    <lineage>
        <taxon>Eukaryota</taxon>
        <taxon>Haptista</taxon>
        <taxon>Haptophyta</taxon>
        <taxon>Prymnesiophyceae</taxon>
        <taxon>Prymnesiales</taxon>
        <taxon>Prymnesiaceae</taxon>
        <taxon>Prymnesium</taxon>
    </lineage>
</organism>